<keyword evidence="5 10" id="KW-0067">ATP-binding</keyword>
<dbReference type="Pfam" id="PF01225">
    <property type="entry name" value="Mur_ligase"/>
    <property type="match status" value="1"/>
</dbReference>
<dbReference type="GO" id="GO:0005524">
    <property type="term" value="F:ATP binding"/>
    <property type="evidence" value="ECO:0007669"/>
    <property type="project" value="UniProtKB-UniRule"/>
</dbReference>
<feature type="domain" description="Mur ligase N-terminal catalytic" evidence="12">
    <location>
        <begin position="24"/>
        <end position="79"/>
    </location>
</feature>
<dbReference type="InterPro" id="IPR035911">
    <property type="entry name" value="MurE/MurF_N"/>
</dbReference>
<keyword evidence="4 10" id="KW-0547">Nucleotide-binding</keyword>
<dbReference type="GO" id="GO:0008360">
    <property type="term" value="P:regulation of cell shape"/>
    <property type="evidence" value="ECO:0007669"/>
    <property type="project" value="UniProtKB-KW"/>
</dbReference>
<dbReference type="PANTHER" id="PTHR43024:SF1">
    <property type="entry name" value="UDP-N-ACETYLMURAMOYL-TRIPEPTIDE--D-ALANYL-D-ALANINE LIGASE"/>
    <property type="match status" value="1"/>
</dbReference>
<dbReference type="SUPFAM" id="SSF63418">
    <property type="entry name" value="MurE/MurF N-terminal domain"/>
    <property type="match status" value="1"/>
</dbReference>
<organism evidence="15 16">
    <name type="scientific">Candidatus Erwinia haradaeae</name>
    <dbReference type="NCBI Taxonomy" id="1922217"/>
    <lineage>
        <taxon>Bacteria</taxon>
        <taxon>Pseudomonadati</taxon>
        <taxon>Pseudomonadota</taxon>
        <taxon>Gammaproteobacteria</taxon>
        <taxon>Enterobacterales</taxon>
        <taxon>Erwiniaceae</taxon>
        <taxon>Erwinia</taxon>
    </lineage>
</organism>
<reference evidence="15 16" key="1">
    <citation type="submission" date="2019-02" db="EMBL/GenBank/DDBJ databases">
        <authorList>
            <person name="Manzano-Marin A."/>
            <person name="Manzano-Marin A."/>
        </authorList>
    </citation>
    <scope>NUCLEOTIDE SEQUENCE [LARGE SCALE GENOMIC DNA]</scope>
    <source>
        <strain evidence="15 16">ErCipiceae</strain>
    </source>
</reference>
<evidence type="ECO:0000256" key="10">
    <source>
        <dbReference type="HAMAP-Rule" id="MF_02019"/>
    </source>
</evidence>
<dbReference type="InterPro" id="IPR013221">
    <property type="entry name" value="Mur_ligase_cen"/>
</dbReference>
<evidence type="ECO:0000256" key="5">
    <source>
        <dbReference type="ARBA" id="ARBA00022840"/>
    </source>
</evidence>
<dbReference type="GO" id="GO:0051301">
    <property type="term" value="P:cell division"/>
    <property type="evidence" value="ECO:0007669"/>
    <property type="project" value="UniProtKB-KW"/>
</dbReference>
<evidence type="ECO:0000259" key="12">
    <source>
        <dbReference type="Pfam" id="PF01225"/>
    </source>
</evidence>
<keyword evidence="7 10" id="KW-0573">Peptidoglycan synthesis</keyword>
<dbReference type="GO" id="GO:0047480">
    <property type="term" value="F:UDP-N-acetylmuramoyl-tripeptide-D-alanyl-D-alanine ligase activity"/>
    <property type="evidence" value="ECO:0007669"/>
    <property type="project" value="UniProtKB-UniRule"/>
</dbReference>
<dbReference type="InterPro" id="IPR005863">
    <property type="entry name" value="UDP-N-AcMur_synth"/>
</dbReference>
<dbReference type="Pfam" id="PF08245">
    <property type="entry name" value="Mur_ligase_M"/>
    <property type="match status" value="1"/>
</dbReference>
<dbReference type="OrthoDB" id="9801978at2"/>
<dbReference type="GO" id="GO:0009252">
    <property type="term" value="P:peptidoglycan biosynthetic process"/>
    <property type="evidence" value="ECO:0007669"/>
    <property type="project" value="UniProtKB-UniRule"/>
</dbReference>
<evidence type="ECO:0000313" key="15">
    <source>
        <dbReference type="EMBL" id="VFP88197.1"/>
    </source>
</evidence>
<evidence type="ECO:0000256" key="6">
    <source>
        <dbReference type="ARBA" id="ARBA00022960"/>
    </source>
</evidence>
<evidence type="ECO:0000259" key="14">
    <source>
        <dbReference type="Pfam" id="PF08245"/>
    </source>
</evidence>
<evidence type="ECO:0000259" key="13">
    <source>
        <dbReference type="Pfam" id="PF02875"/>
    </source>
</evidence>
<dbReference type="InterPro" id="IPR036615">
    <property type="entry name" value="Mur_ligase_C_dom_sf"/>
</dbReference>
<dbReference type="Gene3D" id="3.40.1190.10">
    <property type="entry name" value="Mur-like, catalytic domain"/>
    <property type="match status" value="1"/>
</dbReference>
<evidence type="ECO:0000256" key="9">
    <source>
        <dbReference type="ARBA" id="ARBA00023316"/>
    </source>
</evidence>
<name>A0A803FTR7_9GAMM</name>
<dbReference type="NCBIfam" id="NF008041">
    <property type="entry name" value="PRK10773.1"/>
    <property type="match status" value="1"/>
</dbReference>
<evidence type="ECO:0000256" key="11">
    <source>
        <dbReference type="RuleBase" id="RU004136"/>
    </source>
</evidence>
<dbReference type="InterPro" id="IPR036565">
    <property type="entry name" value="Mur-like_cat_sf"/>
</dbReference>
<evidence type="ECO:0000256" key="8">
    <source>
        <dbReference type="ARBA" id="ARBA00023306"/>
    </source>
</evidence>
<dbReference type="InterPro" id="IPR051046">
    <property type="entry name" value="MurCDEF_CellWall_CoF430Synth"/>
</dbReference>
<dbReference type="UniPathway" id="UPA00219"/>
<dbReference type="Gene3D" id="3.40.1390.10">
    <property type="entry name" value="MurE/MurF, N-terminal domain"/>
    <property type="match status" value="1"/>
</dbReference>
<feature type="domain" description="Mur ligase central" evidence="14">
    <location>
        <begin position="105"/>
        <end position="294"/>
    </location>
</feature>
<dbReference type="InterPro" id="IPR004101">
    <property type="entry name" value="Mur_ligase_C"/>
</dbReference>
<keyword evidence="2 10" id="KW-0436">Ligase</keyword>
<evidence type="ECO:0000256" key="4">
    <source>
        <dbReference type="ARBA" id="ARBA00022741"/>
    </source>
</evidence>
<sequence>MMPITLQTIAVITNGRLYGKNISISSISIDTRKAKKGSLFIALQGKNYDAHNFIHNAINAGCACCVVNKPLSIGFPHLVVKDTRIALENLSVWFRKKSKARIVAITGSSGKTSVKEMTAAILQQCGKTLYTHGNLNNALGVPITLLRLRPIHEYAVIELGAQTKGEITYTSDLIQPDSVLINNISVSHLEGFETIEGIAQGKGEIFNALSINGTAIINSDSNDWINWQLLLHQQNIWRFSLHKKQDSDFYSSNIISSIHGTRFILHSPAGSVEIILQVLGEHNIANALASSALALSIGAPLSAISYGLNNFKGIEGRLFPVMLNKNKLLIDDSYNANMGSMISAINFLKTMPGYRVLIVGDIKELGSNADKYHAQIGFMINATSIEKVLSIGTLSYHISHNSGVGEHFCDLTTLAARSCELLILHHQITILVKGSRSMSMEQIVRILQEQDVCLFT</sequence>
<dbReference type="EC" id="6.3.2.10" evidence="10 11"/>
<evidence type="ECO:0000256" key="7">
    <source>
        <dbReference type="ARBA" id="ARBA00022984"/>
    </source>
</evidence>
<dbReference type="EMBL" id="LR217737">
    <property type="protein sequence ID" value="VFP88197.1"/>
    <property type="molecule type" value="Genomic_DNA"/>
</dbReference>
<evidence type="ECO:0000256" key="2">
    <source>
        <dbReference type="ARBA" id="ARBA00022598"/>
    </source>
</evidence>
<comment type="similarity">
    <text evidence="10">Belongs to the MurCDEF family. MurF subfamily.</text>
</comment>
<gene>
    <name evidence="10 15" type="primary">murF</name>
    <name evidence="15" type="ORF">ERCIPICE3303_377</name>
</gene>
<dbReference type="Proteomes" id="UP000294289">
    <property type="component" value="Chromosome"/>
</dbReference>
<dbReference type="SUPFAM" id="SSF53623">
    <property type="entry name" value="MurD-like peptide ligases, catalytic domain"/>
    <property type="match status" value="1"/>
</dbReference>
<evidence type="ECO:0000256" key="1">
    <source>
        <dbReference type="ARBA" id="ARBA00022490"/>
    </source>
</evidence>
<feature type="binding site" evidence="10">
    <location>
        <begin position="107"/>
        <end position="113"/>
    </location>
    <ligand>
        <name>ATP</name>
        <dbReference type="ChEBI" id="CHEBI:30616"/>
    </ligand>
</feature>
<dbReference type="GO" id="GO:0071555">
    <property type="term" value="P:cell wall organization"/>
    <property type="evidence" value="ECO:0007669"/>
    <property type="project" value="UniProtKB-KW"/>
</dbReference>
<proteinExistence type="inferred from homology"/>
<accession>A0A803FTR7</accession>
<keyword evidence="6 10" id="KW-0133">Cell shape</keyword>
<dbReference type="Pfam" id="PF02875">
    <property type="entry name" value="Mur_ligase_C"/>
    <property type="match status" value="1"/>
</dbReference>
<dbReference type="RefSeq" id="WP_157991031.1">
    <property type="nucleotide sequence ID" value="NZ_LR217737.1"/>
</dbReference>
<dbReference type="NCBIfam" id="TIGR01143">
    <property type="entry name" value="murF"/>
    <property type="match status" value="1"/>
</dbReference>
<keyword evidence="1 10" id="KW-0963">Cytoplasm</keyword>
<dbReference type="SUPFAM" id="SSF53244">
    <property type="entry name" value="MurD-like peptide ligases, peptide-binding domain"/>
    <property type="match status" value="1"/>
</dbReference>
<dbReference type="AlphaFoldDB" id="A0A803FTR7"/>
<protein>
    <recommendedName>
        <fullName evidence="10 11">UDP-N-acetylmuramoyl-tripeptide--D-alanyl-D-alanine ligase</fullName>
        <ecNumber evidence="10 11">6.3.2.10</ecNumber>
    </recommendedName>
    <alternativeName>
        <fullName evidence="10">D-alanyl-D-alanine-adding enzyme</fullName>
    </alternativeName>
</protein>
<keyword evidence="3 10" id="KW-0132">Cell division</keyword>
<dbReference type="PANTHER" id="PTHR43024">
    <property type="entry name" value="UDP-N-ACETYLMURAMOYL-TRIPEPTIDE--D-ALANYL-D-ALANINE LIGASE"/>
    <property type="match status" value="1"/>
</dbReference>
<feature type="domain" description="Mur ligase C-terminal" evidence="13">
    <location>
        <begin position="325"/>
        <end position="436"/>
    </location>
</feature>
<comment type="function">
    <text evidence="10 11">Involved in cell wall formation. Catalyzes the final step in the synthesis of UDP-N-acetylmuramoyl-pentapeptide, the precursor of murein.</text>
</comment>
<keyword evidence="9 10" id="KW-0961">Cell wall biogenesis/degradation</keyword>
<comment type="pathway">
    <text evidence="10 11">Cell wall biogenesis; peptidoglycan biosynthesis.</text>
</comment>
<dbReference type="Gene3D" id="3.90.190.20">
    <property type="entry name" value="Mur ligase, C-terminal domain"/>
    <property type="match status" value="1"/>
</dbReference>
<comment type="subcellular location">
    <subcellularLocation>
        <location evidence="10 11">Cytoplasm</location>
    </subcellularLocation>
</comment>
<dbReference type="GO" id="GO:0005737">
    <property type="term" value="C:cytoplasm"/>
    <property type="evidence" value="ECO:0007669"/>
    <property type="project" value="UniProtKB-SubCell"/>
</dbReference>
<comment type="catalytic activity">
    <reaction evidence="10 11">
        <text>D-alanyl-D-alanine + UDP-N-acetyl-alpha-D-muramoyl-L-alanyl-gamma-D-glutamyl-meso-2,6-diaminopimelate + ATP = UDP-N-acetyl-alpha-D-muramoyl-L-alanyl-gamma-D-glutamyl-meso-2,6-diaminopimeloyl-D-alanyl-D-alanine + ADP + phosphate + H(+)</text>
        <dbReference type="Rhea" id="RHEA:28374"/>
        <dbReference type="ChEBI" id="CHEBI:15378"/>
        <dbReference type="ChEBI" id="CHEBI:30616"/>
        <dbReference type="ChEBI" id="CHEBI:43474"/>
        <dbReference type="ChEBI" id="CHEBI:57822"/>
        <dbReference type="ChEBI" id="CHEBI:61386"/>
        <dbReference type="ChEBI" id="CHEBI:83905"/>
        <dbReference type="ChEBI" id="CHEBI:456216"/>
        <dbReference type="EC" id="6.3.2.10"/>
    </reaction>
</comment>
<evidence type="ECO:0000313" key="16">
    <source>
        <dbReference type="Proteomes" id="UP000294289"/>
    </source>
</evidence>
<dbReference type="HAMAP" id="MF_02019">
    <property type="entry name" value="MurF"/>
    <property type="match status" value="1"/>
</dbReference>
<dbReference type="InterPro" id="IPR000713">
    <property type="entry name" value="Mur_ligase_N"/>
</dbReference>
<evidence type="ECO:0000256" key="3">
    <source>
        <dbReference type="ARBA" id="ARBA00022618"/>
    </source>
</evidence>
<keyword evidence="8 10" id="KW-0131">Cell cycle</keyword>